<gene>
    <name evidence="12" type="ORF">C0029_06455</name>
</gene>
<keyword evidence="13" id="KW-1185">Reference proteome</keyword>
<feature type="coiled-coil region" evidence="11">
    <location>
        <begin position="79"/>
        <end position="106"/>
    </location>
</feature>
<organism evidence="12 13">
    <name type="scientific">Halioglobus japonicus</name>
    <dbReference type="NCBI Taxonomy" id="930805"/>
    <lineage>
        <taxon>Bacteria</taxon>
        <taxon>Pseudomonadati</taxon>
        <taxon>Pseudomonadota</taxon>
        <taxon>Gammaproteobacteria</taxon>
        <taxon>Cellvibrionales</taxon>
        <taxon>Halieaceae</taxon>
        <taxon>Halioglobus</taxon>
    </lineage>
</organism>
<keyword evidence="5" id="KW-1003">Cell membrane</keyword>
<evidence type="ECO:0000256" key="3">
    <source>
        <dbReference type="ARBA" id="ARBA00020392"/>
    </source>
</evidence>
<dbReference type="InterPro" id="IPR012823">
    <property type="entry name" value="Flagell_FliJ"/>
</dbReference>
<evidence type="ECO:0000313" key="12">
    <source>
        <dbReference type="EMBL" id="PLW86087.1"/>
    </source>
</evidence>
<evidence type="ECO:0000256" key="1">
    <source>
        <dbReference type="ARBA" id="ARBA00004413"/>
    </source>
</evidence>
<name>A0AAP8SMZ4_9GAMM</name>
<dbReference type="Proteomes" id="UP000235162">
    <property type="component" value="Unassembled WGS sequence"/>
</dbReference>
<evidence type="ECO:0000256" key="4">
    <source>
        <dbReference type="ARBA" id="ARBA00022448"/>
    </source>
</evidence>
<keyword evidence="9" id="KW-0472">Membrane</keyword>
<dbReference type="Gene3D" id="1.10.287.1700">
    <property type="match status" value="1"/>
</dbReference>
<dbReference type="RefSeq" id="WP_084198734.1">
    <property type="nucleotide sequence ID" value="NZ_BMYL01000002.1"/>
</dbReference>
<dbReference type="EMBL" id="PKUR01000002">
    <property type="protein sequence ID" value="PLW86087.1"/>
    <property type="molecule type" value="Genomic_DNA"/>
</dbReference>
<dbReference type="GO" id="GO:0009288">
    <property type="term" value="C:bacterial-type flagellum"/>
    <property type="evidence" value="ECO:0007669"/>
    <property type="project" value="InterPro"/>
</dbReference>
<dbReference type="PANTHER" id="PTHR38786">
    <property type="entry name" value="FLAGELLAR FLIJ PROTEIN"/>
    <property type="match status" value="1"/>
</dbReference>
<evidence type="ECO:0000256" key="11">
    <source>
        <dbReference type="SAM" id="Coils"/>
    </source>
</evidence>
<keyword evidence="8" id="KW-0653">Protein transport</keyword>
<evidence type="ECO:0000256" key="2">
    <source>
        <dbReference type="ARBA" id="ARBA00010004"/>
    </source>
</evidence>
<dbReference type="GO" id="GO:0005886">
    <property type="term" value="C:plasma membrane"/>
    <property type="evidence" value="ECO:0007669"/>
    <property type="project" value="UniProtKB-SubCell"/>
</dbReference>
<proteinExistence type="inferred from homology"/>
<dbReference type="KEGG" id="hja:BST95_07410"/>
<dbReference type="InterPro" id="IPR052570">
    <property type="entry name" value="FliJ"/>
</dbReference>
<dbReference type="GO" id="GO:0044781">
    <property type="term" value="P:bacterial-type flagellum organization"/>
    <property type="evidence" value="ECO:0007669"/>
    <property type="project" value="UniProtKB-KW"/>
</dbReference>
<keyword evidence="7" id="KW-1005">Bacterial flagellum biogenesis</keyword>
<comment type="caution">
    <text evidence="12">The sequence shown here is derived from an EMBL/GenBank/DDBJ whole genome shotgun (WGS) entry which is preliminary data.</text>
</comment>
<dbReference type="GO" id="GO:0006935">
    <property type="term" value="P:chemotaxis"/>
    <property type="evidence" value="ECO:0007669"/>
    <property type="project" value="UniProtKB-KW"/>
</dbReference>
<keyword evidence="6" id="KW-0145">Chemotaxis</keyword>
<evidence type="ECO:0000256" key="6">
    <source>
        <dbReference type="ARBA" id="ARBA00022500"/>
    </source>
</evidence>
<dbReference type="InterPro" id="IPR053716">
    <property type="entry name" value="Flag_assembly_chemotaxis_eff"/>
</dbReference>
<comment type="similarity">
    <text evidence="2">Belongs to the FliJ family.</text>
</comment>
<keyword evidence="4" id="KW-0813">Transport</keyword>
<dbReference type="PANTHER" id="PTHR38786:SF1">
    <property type="entry name" value="FLAGELLAR FLIJ PROTEIN"/>
    <property type="match status" value="1"/>
</dbReference>
<dbReference type="GO" id="GO:0071973">
    <property type="term" value="P:bacterial-type flagellum-dependent cell motility"/>
    <property type="evidence" value="ECO:0007669"/>
    <property type="project" value="InterPro"/>
</dbReference>
<dbReference type="GO" id="GO:0015031">
    <property type="term" value="P:protein transport"/>
    <property type="evidence" value="ECO:0007669"/>
    <property type="project" value="UniProtKB-KW"/>
</dbReference>
<evidence type="ECO:0000256" key="10">
    <source>
        <dbReference type="ARBA" id="ARBA00023225"/>
    </source>
</evidence>
<evidence type="ECO:0000256" key="5">
    <source>
        <dbReference type="ARBA" id="ARBA00022475"/>
    </source>
</evidence>
<reference evidence="12 13" key="1">
    <citation type="submission" date="2018-01" db="EMBL/GenBank/DDBJ databases">
        <title>The draft genome sequence of Halioglobus japonicus S1-36.</title>
        <authorList>
            <person name="Du Z.-J."/>
            <person name="Shi M.-J."/>
        </authorList>
    </citation>
    <scope>NUCLEOTIDE SEQUENCE [LARGE SCALE GENOMIC DNA]</scope>
    <source>
        <strain evidence="12 13">S1-36</strain>
    </source>
</reference>
<evidence type="ECO:0000313" key="13">
    <source>
        <dbReference type="Proteomes" id="UP000235162"/>
    </source>
</evidence>
<comment type="subcellular location">
    <subcellularLocation>
        <location evidence="1">Cell membrane</location>
        <topology evidence="1">Peripheral membrane protein</topology>
        <orientation evidence="1">Cytoplasmic side</orientation>
    </subcellularLocation>
</comment>
<evidence type="ECO:0000256" key="8">
    <source>
        <dbReference type="ARBA" id="ARBA00022927"/>
    </source>
</evidence>
<evidence type="ECO:0000256" key="7">
    <source>
        <dbReference type="ARBA" id="ARBA00022795"/>
    </source>
</evidence>
<evidence type="ECO:0000256" key="9">
    <source>
        <dbReference type="ARBA" id="ARBA00023136"/>
    </source>
</evidence>
<dbReference type="AlphaFoldDB" id="A0AAP8SMZ4"/>
<accession>A0AAP8SMZ4</accession>
<sequence length="149" mass="17657">MKTDAVNYLKDKAEQKKLSDTACFSRDRASKAHLQEQCNALHAYRNEYREKLRLALIEGSPLQLVQEYQVFIGSLDRAIEHANLSMERQERDIEQSMLNMKDSIREHASLNALCTRREERRIEEENKRELKEIDMIVTSLYQRKQRSEL</sequence>
<keyword evidence="11" id="KW-0175">Coiled coil</keyword>
<keyword evidence="10" id="KW-1006">Bacterial flagellum protein export</keyword>
<protein>
    <recommendedName>
        <fullName evidence="3">Flagellar FliJ protein</fullName>
    </recommendedName>
</protein>
<dbReference type="Pfam" id="PF02050">
    <property type="entry name" value="FliJ"/>
    <property type="match status" value="1"/>
</dbReference>